<dbReference type="PANTHER" id="PTHR38590:SF1">
    <property type="entry name" value="BLL0828 PROTEIN"/>
    <property type="match status" value="1"/>
</dbReference>
<dbReference type="PANTHER" id="PTHR38590">
    <property type="entry name" value="BLL0828 PROTEIN"/>
    <property type="match status" value="1"/>
</dbReference>
<dbReference type="InterPro" id="IPR011335">
    <property type="entry name" value="Restrct_endonuc-II-like"/>
</dbReference>
<feature type="compositionally biased region" description="Basic and acidic residues" evidence="1">
    <location>
        <begin position="1"/>
        <end position="11"/>
    </location>
</feature>
<dbReference type="Pfam" id="PF04480">
    <property type="entry name" value="DUF559"/>
    <property type="match status" value="1"/>
</dbReference>
<dbReference type="GO" id="GO:0004519">
    <property type="term" value="F:endonuclease activity"/>
    <property type="evidence" value="ECO:0007669"/>
    <property type="project" value="UniProtKB-KW"/>
</dbReference>
<protein>
    <submittedName>
        <fullName evidence="3">Endonuclease domain-containing protein</fullName>
    </submittedName>
</protein>
<keyword evidence="3" id="KW-0540">Nuclease</keyword>
<evidence type="ECO:0000313" key="3">
    <source>
        <dbReference type="EMBL" id="QQV78895.1"/>
    </source>
</evidence>
<dbReference type="InterPro" id="IPR007569">
    <property type="entry name" value="DUF559"/>
</dbReference>
<proteinExistence type="predicted"/>
<reference evidence="4" key="1">
    <citation type="submission" date="2020-09" db="EMBL/GenBank/DDBJ databases">
        <title>Sphingomonas sp., a new species isolated from pork steak.</title>
        <authorList>
            <person name="Heidler von Heilborn D."/>
        </authorList>
    </citation>
    <scope>NUCLEOTIDE SEQUENCE [LARGE SCALE GENOMIC DNA]</scope>
</reference>
<keyword evidence="3" id="KW-0378">Hydrolase</keyword>
<feature type="region of interest" description="Disordered" evidence="1">
    <location>
        <begin position="1"/>
        <end position="21"/>
    </location>
</feature>
<dbReference type="SUPFAM" id="SSF52980">
    <property type="entry name" value="Restriction endonuclease-like"/>
    <property type="match status" value="1"/>
</dbReference>
<dbReference type="Proteomes" id="UP000595894">
    <property type="component" value="Chromosome"/>
</dbReference>
<organism evidence="3 4">
    <name type="scientific">Sphingomonas aliaeris</name>
    <dbReference type="NCBI Taxonomy" id="2759526"/>
    <lineage>
        <taxon>Bacteria</taxon>
        <taxon>Pseudomonadati</taxon>
        <taxon>Pseudomonadota</taxon>
        <taxon>Alphaproteobacteria</taxon>
        <taxon>Sphingomonadales</taxon>
        <taxon>Sphingomonadaceae</taxon>
        <taxon>Sphingomonas</taxon>
    </lineage>
</organism>
<dbReference type="KEGG" id="sari:H5J25_07140"/>
<keyword evidence="4" id="KW-1185">Reference proteome</keyword>
<dbReference type="Gene3D" id="3.40.960.10">
    <property type="entry name" value="VSR Endonuclease"/>
    <property type="match status" value="1"/>
</dbReference>
<evidence type="ECO:0000256" key="1">
    <source>
        <dbReference type="SAM" id="MobiDB-lite"/>
    </source>
</evidence>
<gene>
    <name evidence="3" type="ORF">H5J25_07140</name>
</gene>
<dbReference type="AlphaFoldDB" id="A0A974S6D0"/>
<feature type="domain" description="DUF559" evidence="2">
    <location>
        <begin position="33"/>
        <end position="135"/>
    </location>
</feature>
<evidence type="ECO:0000259" key="2">
    <source>
        <dbReference type="Pfam" id="PF04480"/>
    </source>
</evidence>
<name>A0A974S6D0_9SPHN</name>
<accession>A0A974S6D0</accession>
<keyword evidence="3" id="KW-0255">Endonuclease</keyword>
<dbReference type="EMBL" id="CP061035">
    <property type="protein sequence ID" value="QQV78895.1"/>
    <property type="molecule type" value="Genomic_DNA"/>
</dbReference>
<evidence type="ECO:0000313" key="4">
    <source>
        <dbReference type="Proteomes" id="UP000595894"/>
    </source>
</evidence>
<sequence>MTPQDTDRRTDSPPLQGRGRGWGLSAEYLALLHQRAAEMRRVPTEPEKRLWRVLSNRQLQGHKFRRQAVIDRFIADFLCPEKALIIEVDGDTHDDAKDRLRDDVLAGQGYRVLRVTNQDVVRNLDGVAAAIVAALNAAPARWARPHPNPSPEGEGLEG</sequence>
<dbReference type="CDD" id="cd01038">
    <property type="entry name" value="Endonuclease_DUF559"/>
    <property type="match status" value="1"/>
</dbReference>
<dbReference type="InterPro" id="IPR047216">
    <property type="entry name" value="Endonuclease_DUF559_bact"/>
</dbReference>